<evidence type="ECO:0000313" key="3">
    <source>
        <dbReference type="Proteomes" id="UP000887226"/>
    </source>
</evidence>
<proteinExistence type="predicted"/>
<dbReference type="Proteomes" id="UP000887226">
    <property type="component" value="Unassembled WGS sequence"/>
</dbReference>
<sequence length="200" mass="22986">MKDVSGLRYPASYHGCVLASWECCFSQATFLENICLSQHGHRWQQYVWIFREDRNRFATMSTSGVFRPHVPTESALRFIKSPPGVNINHLLIQSRKHELMHTEPDFCSVQHCKHPHFGDKGPIDRQALEVHSAPRIYYCLSSSCKRHPRRFPTSNLLEYQKQCRISQRSTAAMSTSISTKYPQSGMNDKTLESHDTDSGV</sequence>
<comment type="caution">
    <text evidence="2">The sequence shown here is derived from an EMBL/GenBank/DDBJ whole genome shotgun (WGS) entry which is preliminary data.</text>
</comment>
<accession>A0A9P7Z7J4</accession>
<keyword evidence="3" id="KW-1185">Reference proteome</keyword>
<feature type="compositionally biased region" description="Polar residues" evidence="1">
    <location>
        <begin position="172"/>
        <end position="187"/>
    </location>
</feature>
<dbReference type="AlphaFoldDB" id="A0A9P7Z7J4"/>
<evidence type="ECO:0000256" key="1">
    <source>
        <dbReference type="SAM" id="MobiDB-lite"/>
    </source>
</evidence>
<reference evidence="2" key="1">
    <citation type="journal article" date="2021" name="IMA Fungus">
        <title>Genomic characterization of three marine fungi, including Emericellopsis atlantica sp. nov. with signatures of a generalist lifestyle and marine biomass degradation.</title>
        <authorList>
            <person name="Hagestad O.C."/>
            <person name="Hou L."/>
            <person name="Andersen J.H."/>
            <person name="Hansen E.H."/>
            <person name="Altermark B."/>
            <person name="Li C."/>
            <person name="Kuhnert E."/>
            <person name="Cox R.J."/>
            <person name="Crous P.W."/>
            <person name="Spatafora J.W."/>
            <person name="Lail K."/>
            <person name="Amirebrahimi M."/>
            <person name="Lipzen A."/>
            <person name="Pangilinan J."/>
            <person name="Andreopoulos W."/>
            <person name="Hayes R.D."/>
            <person name="Ng V."/>
            <person name="Grigoriev I.V."/>
            <person name="Jackson S.A."/>
            <person name="Sutton T.D.S."/>
            <person name="Dobson A.D.W."/>
            <person name="Rama T."/>
        </authorList>
    </citation>
    <scope>NUCLEOTIDE SEQUENCE</scope>
    <source>
        <strain evidence="2">TRa3180A</strain>
    </source>
</reference>
<protein>
    <submittedName>
        <fullName evidence="2">Uncharacterized protein</fullName>
    </submittedName>
</protein>
<feature type="compositionally biased region" description="Basic and acidic residues" evidence="1">
    <location>
        <begin position="189"/>
        <end position="200"/>
    </location>
</feature>
<evidence type="ECO:0000313" key="2">
    <source>
        <dbReference type="EMBL" id="KAG9247058.1"/>
    </source>
</evidence>
<gene>
    <name evidence="2" type="ORF">BJ878DRAFT_230295</name>
</gene>
<name>A0A9P7Z7J4_9HELO</name>
<organism evidence="2 3">
    <name type="scientific">Calycina marina</name>
    <dbReference type="NCBI Taxonomy" id="1763456"/>
    <lineage>
        <taxon>Eukaryota</taxon>
        <taxon>Fungi</taxon>
        <taxon>Dikarya</taxon>
        <taxon>Ascomycota</taxon>
        <taxon>Pezizomycotina</taxon>
        <taxon>Leotiomycetes</taxon>
        <taxon>Helotiales</taxon>
        <taxon>Pezizellaceae</taxon>
        <taxon>Calycina</taxon>
    </lineage>
</organism>
<dbReference type="EMBL" id="MU253784">
    <property type="protein sequence ID" value="KAG9247058.1"/>
    <property type="molecule type" value="Genomic_DNA"/>
</dbReference>
<feature type="region of interest" description="Disordered" evidence="1">
    <location>
        <begin position="172"/>
        <end position="200"/>
    </location>
</feature>
<dbReference type="OrthoDB" id="5305647at2759"/>